<dbReference type="EMBL" id="AY506552">
    <property type="protein sequence ID" value="AAS86341.1"/>
    <property type="molecule type" value="Genomic_DNA"/>
</dbReference>
<evidence type="ECO:0000256" key="1">
    <source>
        <dbReference type="ARBA" id="ARBA00022723"/>
    </source>
</evidence>
<dbReference type="GO" id="GO:0005524">
    <property type="term" value="F:ATP binding"/>
    <property type="evidence" value="ECO:0007669"/>
    <property type="project" value="UniProtKB-UniRule"/>
</dbReference>
<sequence length="313" mass="34088">MNKLVTASDLDDAAPRGPRIVLFVEDGSGDWHARRLKRAMEARGAQVVTTTLSACAFDTSCPSGIEIPGFDGLLPDGAFVRSVSTGTLEQITFRLGILHALRESGIRVWNDARAIERCVDKSTATFLFQKAGLATPPTRVVETRARALAHAMRDPRPLVVKPLFGSQGNGVRRAQGPEELPPPEDVGDVYYMQHYLRRPEATQFEDWRVFVSQGRILSAMVRRGKSWITNVHQGAEPVAHEPCDEMRQLALGAVSTIGADYAGVDLIRDQGGRLMVLEINSNPAWKGLQSVTSVDIADTIAADFLSAVTKAKA</sequence>
<dbReference type="AlphaFoldDB" id="Q6R959"/>
<protein>
    <submittedName>
        <fullName evidence="6">Putative formaldehyde oxidation protein</fullName>
    </submittedName>
</protein>
<dbReference type="PANTHER" id="PTHR21621">
    <property type="entry name" value="RIBOSOMAL PROTEIN S6 MODIFICATION PROTEIN"/>
    <property type="match status" value="1"/>
</dbReference>
<feature type="domain" description="ATP-grasp" evidence="5">
    <location>
        <begin position="125"/>
        <end position="305"/>
    </location>
</feature>
<proteinExistence type="predicted"/>
<dbReference type="PROSITE" id="PS50975">
    <property type="entry name" value="ATP_GRASP"/>
    <property type="match status" value="1"/>
</dbReference>
<dbReference type="GO" id="GO:0005737">
    <property type="term" value="C:cytoplasm"/>
    <property type="evidence" value="ECO:0007669"/>
    <property type="project" value="TreeGrafter"/>
</dbReference>
<accession>Q6R959</accession>
<dbReference type="PANTHER" id="PTHR21621:SF0">
    <property type="entry name" value="BETA-CITRYLGLUTAMATE SYNTHASE B-RELATED"/>
    <property type="match status" value="1"/>
</dbReference>
<dbReference type="Gene3D" id="3.40.50.20">
    <property type="match status" value="1"/>
</dbReference>
<dbReference type="Gene3D" id="3.30.470.20">
    <property type="entry name" value="ATP-grasp fold, B domain"/>
    <property type="match status" value="1"/>
</dbReference>
<keyword evidence="2 4" id="KW-0547">Nucleotide-binding</keyword>
<dbReference type="InterPro" id="IPR013651">
    <property type="entry name" value="ATP-grasp_RimK-type"/>
</dbReference>
<organism evidence="6">
    <name type="scientific">Hyphomicrobium zavarzinii</name>
    <dbReference type="NCBI Taxonomy" id="48292"/>
    <lineage>
        <taxon>Bacteria</taxon>
        <taxon>Pseudomonadati</taxon>
        <taxon>Pseudomonadota</taxon>
        <taxon>Alphaproteobacteria</taxon>
        <taxon>Hyphomicrobiales</taxon>
        <taxon>Hyphomicrobiaceae</taxon>
        <taxon>Hyphomicrobium</taxon>
    </lineage>
</organism>
<evidence type="ECO:0000256" key="4">
    <source>
        <dbReference type="PROSITE-ProRule" id="PRU00409"/>
    </source>
</evidence>
<dbReference type="NCBIfam" id="TIGR00768">
    <property type="entry name" value="rimK_fam"/>
    <property type="match status" value="1"/>
</dbReference>
<dbReference type="SUPFAM" id="SSF56059">
    <property type="entry name" value="Glutathione synthetase ATP-binding domain-like"/>
    <property type="match status" value="1"/>
</dbReference>
<keyword evidence="3 4" id="KW-0067">ATP-binding</keyword>
<dbReference type="InterPro" id="IPR011761">
    <property type="entry name" value="ATP-grasp"/>
</dbReference>
<dbReference type="InterPro" id="IPR004666">
    <property type="entry name" value="Rp_bS6_RimK/Lys_biosynth_LsyX"/>
</dbReference>
<evidence type="ECO:0000256" key="3">
    <source>
        <dbReference type="ARBA" id="ARBA00022840"/>
    </source>
</evidence>
<dbReference type="GO" id="GO:0046872">
    <property type="term" value="F:metal ion binding"/>
    <property type="evidence" value="ECO:0007669"/>
    <property type="project" value="UniProtKB-KW"/>
</dbReference>
<dbReference type="Pfam" id="PF08443">
    <property type="entry name" value="RimK"/>
    <property type="match status" value="1"/>
</dbReference>
<keyword evidence="1" id="KW-0479">Metal-binding</keyword>
<name>Q6R959_9HYPH</name>
<evidence type="ECO:0000259" key="5">
    <source>
        <dbReference type="PROSITE" id="PS50975"/>
    </source>
</evidence>
<evidence type="ECO:0000313" key="6">
    <source>
        <dbReference type="EMBL" id="AAS86341.1"/>
    </source>
</evidence>
<dbReference type="RefSeq" id="WP_020086268.1">
    <property type="nucleotide sequence ID" value="NZ_JAEUMF010000027.1"/>
</dbReference>
<reference evidence="6" key="1">
    <citation type="journal article" date="2004" name="Microb. Ecol.">
        <title>Utility of environmental primers targeting ancient enzymes: methylotroph detection in Lake Washington.</title>
        <authorList>
            <person name="Kalyuzhnaya M.G."/>
            <person name="Lidstrom M.E."/>
            <person name="Chistoserdova L."/>
        </authorList>
    </citation>
    <scope>NUCLEOTIDE SEQUENCE</scope>
</reference>
<dbReference type="GO" id="GO:0016879">
    <property type="term" value="F:ligase activity, forming carbon-nitrogen bonds"/>
    <property type="evidence" value="ECO:0007669"/>
    <property type="project" value="TreeGrafter"/>
</dbReference>
<evidence type="ECO:0000256" key="2">
    <source>
        <dbReference type="ARBA" id="ARBA00022741"/>
    </source>
</evidence>